<gene>
    <name evidence="3" type="ORF">EmuJ_000687000</name>
</gene>
<dbReference type="SUPFAM" id="SSF118310">
    <property type="entry name" value="AN1-like Zinc finger"/>
    <property type="match status" value="1"/>
</dbReference>
<feature type="region of interest" description="Disordered" evidence="2">
    <location>
        <begin position="370"/>
        <end position="391"/>
    </location>
</feature>
<evidence type="ECO:0000313" key="4">
    <source>
        <dbReference type="Proteomes" id="UP000017246"/>
    </source>
</evidence>
<feature type="coiled-coil region" evidence="1">
    <location>
        <begin position="270"/>
        <end position="305"/>
    </location>
</feature>
<keyword evidence="4" id="KW-1185">Reference proteome</keyword>
<dbReference type="AlphaFoldDB" id="A0A068Y3L4"/>
<feature type="region of interest" description="Disordered" evidence="2">
    <location>
        <begin position="451"/>
        <end position="496"/>
    </location>
</feature>
<accession>A0A068Y3L4</accession>
<reference evidence="3" key="1">
    <citation type="journal article" date="2013" name="Nature">
        <title>The genomes of four tapeworm species reveal adaptations to parasitism.</title>
        <authorList>
            <person name="Tsai I.J."/>
            <person name="Zarowiecki M."/>
            <person name="Holroyd N."/>
            <person name="Garciarrubio A."/>
            <person name="Sanchez-Flores A."/>
            <person name="Brooks K.L."/>
            <person name="Tracey A."/>
            <person name="Bobes R.J."/>
            <person name="Fragoso G."/>
            <person name="Sciutto E."/>
            <person name="Aslett M."/>
            <person name="Beasley H."/>
            <person name="Bennett H.M."/>
            <person name="Cai J."/>
            <person name="Camicia F."/>
            <person name="Clark R."/>
            <person name="Cucher M."/>
            <person name="De Silva N."/>
            <person name="Day T.A."/>
            <person name="Deplazes P."/>
            <person name="Estrada K."/>
            <person name="Fernandez C."/>
            <person name="Holland P.W."/>
            <person name="Hou J."/>
            <person name="Hu S."/>
            <person name="Huckvale T."/>
            <person name="Hung S.S."/>
            <person name="Kamenetzky L."/>
            <person name="Keane J.A."/>
            <person name="Kiss F."/>
            <person name="Koziol U."/>
            <person name="Lambert O."/>
            <person name="Liu K."/>
            <person name="Luo X."/>
            <person name="Luo Y."/>
            <person name="Macchiaroli N."/>
            <person name="Nichol S."/>
            <person name="Paps J."/>
            <person name="Parkinson J."/>
            <person name="Pouchkina-Stantcheva N."/>
            <person name="Riddiford N."/>
            <person name="Rosenzvit M."/>
            <person name="Salinas G."/>
            <person name="Wasmuth J.D."/>
            <person name="Zamanian M."/>
            <person name="Zheng Y."/>
            <person name="Cai X."/>
            <person name="Soberon X."/>
            <person name="Olson P.D."/>
            <person name="Laclette J.P."/>
            <person name="Brehm K."/>
            <person name="Berriman M."/>
            <person name="Garciarrubio A."/>
            <person name="Bobes R.J."/>
            <person name="Fragoso G."/>
            <person name="Sanchez-Flores A."/>
            <person name="Estrada K."/>
            <person name="Cevallos M.A."/>
            <person name="Morett E."/>
            <person name="Gonzalez V."/>
            <person name="Portillo T."/>
            <person name="Ochoa-Leyva A."/>
            <person name="Jose M.V."/>
            <person name="Sciutto E."/>
            <person name="Landa A."/>
            <person name="Jimenez L."/>
            <person name="Valdes V."/>
            <person name="Carrero J.C."/>
            <person name="Larralde C."/>
            <person name="Morales-Montor J."/>
            <person name="Limon-Lason J."/>
            <person name="Soberon X."/>
            <person name="Laclette J.P."/>
        </authorList>
    </citation>
    <scope>NUCLEOTIDE SEQUENCE [LARGE SCALE GENOMIC DNA]</scope>
</reference>
<proteinExistence type="predicted"/>
<evidence type="ECO:0000313" key="3">
    <source>
        <dbReference type="EMBL" id="CDS39367.1"/>
    </source>
</evidence>
<evidence type="ECO:0000256" key="1">
    <source>
        <dbReference type="SAM" id="Coils"/>
    </source>
</evidence>
<protein>
    <submittedName>
        <fullName evidence="3">Ribosomal protein s14</fullName>
    </submittedName>
</protein>
<dbReference type="InterPro" id="IPR035896">
    <property type="entry name" value="AN1-like_Znf"/>
</dbReference>
<feature type="compositionally biased region" description="Basic residues" evidence="2">
    <location>
        <begin position="480"/>
        <end position="491"/>
    </location>
</feature>
<sequence>MSHEIERGNCHEFNASQDPECVFNATYSYTPLDRSRSSSILEGQIKIKRSPSYIFDLDDSFEHLDNAESLFGSVETTSMPNLRYLGADESRSPTVNPPRCMSAVPDFFHGSFDDVEALNYVNLSSFIKSQDEVYQSLLKKKPGDIEDNHSIDATSKVFSGSGPLTRTLMEFTENETDTKSAAHYSAVALTTHMVSQENKIGAFCQNNPCDIEMELLVLPMVNDFSKVEIRIPSASLSTEKKKALRRIAVENELTILSCGKGNSKCTVLRKKNALIQRQAAQREAEMEAERQRQRLIEEAKRVNDSQVTSESAICVASIQTVPSEIQPLPTETNRAVGRQNNNRQGKEIMSCTTEASMNSAARRKARRAAEREQAKKAAAELRKRERRRRETAMQTCPQDWIICPWCRQDIPPEEQCGHIGLCRAAYRQQNREAKAKAQLQNYRIAAENARRRKQNLPPLNPSLHVTSAQGQERELNHSRSASRRRSSHSRTRLADGNLAAALKRQAVIEAQLKEIHPNDVDGMICATQRVCALLNCAHIITSSAGGPCAYCRMILCAQHRSPNTGHHCPTAPKPRTKRALSNGQIEVGCGVEAAERQAALKKRMRDKLIVMAERRRR</sequence>
<dbReference type="EMBL" id="LN902843">
    <property type="protein sequence ID" value="CDS39367.1"/>
    <property type="molecule type" value="Genomic_DNA"/>
</dbReference>
<keyword evidence="3" id="KW-0689">Ribosomal protein</keyword>
<evidence type="ECO:0000256" key="2">
    <source>
        <dbReference type="SAM" id="MobiDB-lite"/>
    </source>
</evidence>
<organism evidence="3 4">
    <name type="scientific">Echinococcus multilocularis</name>
    <name type="common">Fox tapeworm</name>
    <dbReference type="NCBI Taxonomy" id="6211"/>
    <lineage>
        <taxon>Eukaryota</taxon>
        <taxon>Metazoa</taxon>
        <taxon>Spiralia</taxon>
        <taxon>Lophotrochozoa</taxon>
        <taxon>Platyhelminthes</taxon>
        <taxon>Cestoda</taxon>
        <taxon>Eucestoda</taxon>
        <taxon>Cyclophyllidea</taxon>
        <taxon>Taeniidae</taxon>
        <taxon>Echinococcus</taxon>
    </lineage>
</organism>
<dbReference type="OrthoDB" id="6266291at2759"/>
<name>A0A068Y3L4_ECHMU</name>
<dbReference type="Proteomes" id="UP000017246">
    <property type="component" value="Unassembled WGS sequence"/>
</dbReference>
<dbReference type="OMA" id="EQCGHIG"/>
<keyword evidence="1" id="KW-0175">Coiled coil</keyword>
<keyword evidence="3" id="KW-0687">Ribonucleoprotein</keyword>
<reference evidence="3" key="2">
    <citation type="submission" date="2015-11" db="EMBL/GenBank/DDBJ databases">
        <authorList>
            <person name="Zhang Y."/>
            <person name="Guo Z."/>
        </authorList>
    </citation>
    <scope>NUCLEOTIDE SEQUENCE</scope>
</reference>
<dbReference type="GO" id="GO:0005840">
    <property type="term" value="C:ribosome"/>
    <property type="evidence" value="ECO:0007669"/>
    <property type="project" value="UniProtKB-KW"/>
</dbReference>